<dbReference type="Gene3D" id="3.40.50.2000">
    <property type="entry name" value="Glycogen Phosphorylase B"/>
    <property type="match status" value="2"/>
</dbReference>
<dbReference type="PANTHER" id="PTHR46401:SF2">
    <property type="entry name" value="GLYCOSYLTRANSFERASE WBBK-RELATED"/>
    <property type="match status" value="1"/>
</dbReference>
<dbReference type="GO" id="GO:0016757">
    <property type="term" value="F:glycosyltransferase activity"/>
    <property type="evidence" value="ECO:0007669"/>
    <property type="project" value="TreeGrafter"/>
</dbReference>
<dbReference type="InterPro" id="IPR028098">
    <property type="entry name" value="Glyco_trans_4-like_N"/>
</dbReference>
<dbReference type="AlphaFoldDB" id="A0A3E5DN52"/>
<dbReference type="EMBL" id="QRVA01000061">
    <property type="protein sequence ID" value="RGS10802.1"/>
    <property type="molecule type" value="Genomic_DNA"/>
</dbReference>
<dbReference type="Pfam" id="PF13439">
    <property type="entry name" value="Glyco_transf_4"/>
    <property type="match status" value="1"/>
</dbReference>
<sequence length="385" mass="44207">MKVIYFGAIHSSDSDFPLLKEYSRKGIDWLAYVSLTKYVHKAGLFNIENLIPKTGLFKASVFAEMAPYADYIDLDRIIIINDYNTHQRLFSSRILWLKVFLHMKKQHADIFHVCWPLSGHATILFHLPCKKVLTVHDPISHSNMKNAKNEIVRKKSFKLFDKLVLLSKPLLNDFLSHYNISKEKVVVNKMGEFDYLREIKQIPSKVASKYILFFGYISSYKGLEYLCEAMNEVHKQYPDVKLVIAGGGKIYFNWQPFQNKDYIILRNHFIDLPELSGLLHDCEFSVCPYKDATQSGVVQTAFSMNVPMVVTNVGALPEAVKNGQNGLVVPPCDSKALAEAIKDLLANPQIVSSMRDNIKNVWQKQMTWEPIAQKYIKCYQSLLRS</sequence>
<dbReference type="Proteomes" id="UP000283872">
    <property type="component" value="Unassembled WGS sequence"/>
</dbReference>
<feature type="domain" description="Glycosyltransferase subfamily 4-like N-terminal" evidence="2">
    <location>
        <begin position="83"/>
        <end position="187"/>
    </location>
</feature>
<keyword evidence="1 3" id="KW-0808">Transferase</keyword>
<evidence type="ECO:0000313" key="3">
    <source>
        <dbReference type="EMBL" id="RGS10802.1"/>
    </source>
</evidence>
<dbReference type="RefSeq" id="WP_117587998.1">
    <property type="nucleotide sequence ID" value="NZ_QRVA01000061.1"/>
</dbReference>
<evidence type="ECO:0000259" key="2">
    <source>
        <dbReference type="Pfam" id="PF13439"/>
    </source>
</evidence>
<organism evidence="3 4">
    <name type="scientific">Segatella copri</name>
    <dbReference type="NCBI Taxonomy" id="165179"/>
    <lineage>
        <taxon>Bacteria</taxon>
        <taxon>Pseudomonadati</taxon>
        <taxon>Bacteroidota</taxon>
        <taxon>Bacteroidia</taxon>
        <taxon>Bacteroidales</taxon>
        <taxon>Prevotellaceae</taxon>
        <taxon>Segatella</taxon>
    </lineage>
</organism>
<accession>A0A3E5DN52</accession>
<proteinExistence type="predicted"/>
<protein>
    <submittedName>
        <fullName evidence="3">Glycosyltransferase</fullName>
    </submittedName>
</protein>
<dbReference type="GO" id="GO:0009103">
    <property type="term" value="P:lipopolysaccharide biosynthetic process"/>
    <property type="evidence" value="ECO:0007669"/>
    <property type="project" value="TreeGrafter"/>
</dbReference>
<name>A0A3E5DN52_9BACT</name>
<dbReference type="PANTHER" id="PTHR46401">
    <property type="entry name" value="GLYCOSYLTRANSFERASE WBBK-RELATED"/>
    <property type="match status" value="1"/>
</dbReference>
<comment type="caution">
    <text evidence="3">The sequence shown here is derived from an EMBL/GenBank/DDBJ whole genome shotgun (WGS) entry which is preliminary data.</text>
</comment>
<dbReference type="CDD" id="cd03801">
    <property type="entry name" value="GT4_PimA-like"/>
    <property type="match status" value="1"/>
</dbReference>
<reference evidence="3 4" key="1">
    <citation type="submission" date="2018-08" db="EMBL/GenBank/DDBJ databases">
        <title>A genome reference for cultivated species of the human gut microbiota.</title>
        <authorList>
            <person name="Zou Y."/>
            <person name="Xue W."/>
            <person name="Luo G."/>
        </authorList>
    </citation>
    <scope>NUCLEOTIDE SEQUENCE [LARGE SCALE GENOMIC DNA]</scope>
    <source>
        <strain evidence="3 4">AF24-12</strain>
    </source>
</reference>
<dbReference type="Pfam" id="PF13692">
    <property type="entry name" value="Glyco_trans_1_4"/>
    <property type="match status" value="1"/>
</dbReference>
<evidence type="ECO:0000313" key="4">
    <source>
        <dbReference type="Proteomes" id="UP000283872"/>
    </source>
</evidence>
<gene>
    <name evidence="3" type="ORF">DWY11_14890</name>
</gene>
<evidence type="ECO:0000256" key="1">
    <source>
        <dbReference type="ARBA" id="ARBA00022679"/>
    </source>
</evidence>
<dbReference type="SUPFAM" id="SSF53756">
    <property type="entry name" value="UDP-Glycosyltransferase/glycogen phosphorylase"/>
    <property type="match status" value="1"/>
</dbReference>